<sequence>MMYKSAELLCFYSMKLAPDGSCILTNSEDQCLRLFNLPEKIYNRETQNLPPIDAVLKMFESGTIYDYCWYPGMSSAYPDTCCLASTSKNNPVHLWDAFTGELRCTYRAYDQSVSSISDF</sequence>
<accession>A0A0L8G9M1</accession>
<dbReference type="Gene3D" id="2.130.10.10">
    <property type="entry name" value="YVTN repeat-like/Quinoprotein amine dehydrogenase"/>
    <property type="match status" value="1"/>
</dbReference>
<evidence type="ECO:0000313" key="1">
    <source>
        <dbReference type="EMBL" id="KOF73721.1"/>
    </source>
</evidence>
<dbReference type="InterPro" id="IPR051150">
    <property type="entry name" value="SWT21/TCAB1_mRNA_Telomere"/>
</dbReference>
<gene>
    <name evidence="1" type="ORF">OCBIM_22037454mg</name>
</gene>
<proteinExistence type="predicted"/>
<dbReference type="STRING" id="37653.A0A0L8G9M1"/>
<dbReference type="GO" id="GO:0030576">
    <property type="term" value="P:Cajal body organization"/>
    <property type="evidence" value="ECO:0007669"/>
    <property type="project" value="TreeGrafter"/>
</dbReference>
<reference evidence="1" key="1">
    <citation type="submission" date="2015-07" db="EMBL/GenBank/DDBJ databases">
        <title>MeaNS - Measles Nucleotide Surveillance Program.</title>
        <authorList>
            <person name="Tran T."/>
            <person name="Druce J."/>
        </authorList>
    </citation>
    <scope>NUCLEOTIDE SEQUENCE</scope>
    <source>
        <strain evidence="1">UCB-OBI-ISO-001</strain>
        <tissue evidence="1">Gonad</tissue>
    </source>
</reference>
<name>A0A0L8G9M1_OCTBM</name>
<dbReference type="AlphaFoldDB" id="A0A0L8G9M1"/>
<dbReference type="InterPro" id="IPR036322">
    <property type="entry name" value="WD40_repeat_dom_sf"/>
</dbReference>
<organism evidence="1">
    <name type="scientific">Octopus bimaculoides</name>
    <name type="common">California two-spotted octopus</name>
    <dbReference type="NCBI Taxonomy" id="37653"/>
    <lineage>
        <taxon>Eukaryota</taxon>
        <taxon>Metazoa</taxon>
        <taxon>Spiralia</taxon>
        <taxon>Lophotrochozoa</taxon>
        <taxon>Mollusca</taxon>
        <taxon>Cephalopoda</taxon>
        <taxon>Coleoidea</taxon>
        <taxon>Octopodiformes</taxon>
        <taxon>Octopoda</taxon>
        <taxon>Incirrata</taxon>
        <taxon>Octopodidae</taxon>
        <taxon>Octopus</taxon>
    </lineage>
</organism>
<dbReference type="GO" id="GO:0003723">
    <property type="term" value="F:RNA binding"/>
    <property type="evidence" value="ECO:0007669"/>
    <property type="project" value="TreeGrafter"/>
</dbReference>
<dbReference type="PANTHER" id="PTHR13211:SF0">
    <property type="entry name" value="TELOMERASE CAJAL BODY PROTEIN 1"/>
    <property type="match status" value="1"/>
</dbReference>
<dbReference type="OrthoDB" id="239865at2759"/>
<dbReference type="SUPFAM" id="SSF50978">
    <property type="entry name" value="WD40 repeat-like"/>
    <property type="match status" value="1"/>
</dbReference>
<dbReference type="InterPro" id="IPR015943">
    <property type="entry name" value="WD40/YVTN_repeat-like_dom_sf"/>
</dbReference>
<dbReference type="PANTHER" id="PTHR13211">
    <property type="entry name" value="TELOMERASE CAJAL BODY PROTEIN 1"/>
    <property type="match status" value="1"/>
</dbReference>
<dbReference type="EMBL" id="KQ423031">
    <property type="protein sequence ID" value="KOF73721.1"/>
    <property type="molecule type" value="Genomic_DNA"/>
</dbReference>
<protein>
    <submittedName>
        <fullName evidence="1">Uncharacterized protein</fullName>
    </submittedName>
</protein>
<dbReference type="GO" id="GO:0015030">
    <property type="term" value="C:Cajal body"/>
    <property type="evidence" value="ECO:0007669"/>
    <property type="project" value="TreeGrafter"/>
</dbReference>